<evidence type="ECO:0000313" key="2">
    <source>
        <dbReference type="Proteomes" id="UP000092445"/>
    </source>
</evidence>
<reference evidence="1" key="2">
    <citation type="submission" date="2020-05" db="UniProtKB">
        <authorList>
            <consortium name="EnsemblMetazoa"/>
        </authorList>
    </citation>
    <scope>IDENTIFICATION</scope>
    <source>
        <strain evidence="1">IAEA</strain>
    </source>
</reference>
<dbReference type="EnsemblMetazoa" id="GPAI046342-RA">
    <property type="protein sequence ID" value="GPAI046342-PA"/>
    <property type="gene ID" value="GPAI046342"/>
</dbReference>
<sequence>MILTEKYLVKAEKPYKLTAMPITSSTQTNRFFSEFSREILKMATTIFSKGHAYGLPPILTFSALQFSWNHSHYETTRQTVFGYQGGVDDNLQISLERRIKILRTIKLCLCSDLPCIPDHKSTYSFHISTISSP</sequence>
<keyword evidence="2" id="KW-1185">Reference proteome</keyword>
<name>A0A1B0AHX3_GLOPL</name>
<proteinExistence type="predicted"/>
<dbReference type="Proteomes" id="UP000092445">
    <property type="component" value="Unassembled WGS sequence"/>
</dbReference>
<organism evidence="1 2">
    <name type="scientific">Glossina pallidipes</name>
    <name type="common">Tsetse fly</name>
    <dbReference type="NCBI Taxonomy" id="7398"/>
    <lineage>
        <taxon>Eukaryota</taxon>
        <taxon>Metazoa</taxon>
        <taxon>Ecdysozoa</taxon>
        <taxon>Arthropoda</taxon>
        <taxon>Hexapoda</taxon>
        <taxon>Insecta</taxon>
        <taxon>Pterygota</taxon>
        <taxon>Neoptera</taxon>
        <taxon>Endopterygota</taxon>
        <taxon>Diptera</taxon>
        <taxon>Brachycera</taxon>
        <taxon>Muscomorpha</taxon>
        <taxon>Hippoboscoidea</taxon>
        <taxon>Glossinidae</taxon>
        <taxon>Glossina</taxon>
    </lineage>
</organism>
<reference evidence="2" key="1">
    <citation type="submission" date="2014-03" db="EMBL/GenBank/DDBJ databases">
        <authorList>
            <person name="Aksoy S."/>
            <person name="Warren W."/>
            <person name="Wilson R.K."/>
        </authorList>
    </citation>
    <scope>NUCLEOTIDE SEQUENCE [LARGE SCALE GENOMIC DNA]</scope>
    <source>
        <strain evidence="2">IAEA</strain>
    </source>
</reference>
<dbReference type="VEuPathDB" id="VectorBase:GPAI046342"/>
<accession>A0A1B0AHX3</accession>
<dbReference type="AlphaFoldDB" id="A0A1B0AHX3"/>
<protein>
    <submittedName>
        <fullName evidence="1">Uncharacterized protein</fullName>
    </submittedName>
</protein>
<evidence type="ECO:0000313" key="1">
    <source>
        <dbReference type="EnsemblMetazoa" id="GPAI046342-PA"/>
    </source>
</evidence>